<comment type="caution">
    <text evidence="1">The sequence shown here is derived from an EMBL/GenBank/DDBJ whole genome shotgun (WGS) entry which is preliminary data.</text>
</comment>
<keyword evidence="2" id="KW-1185">Reference proteome</keyword>
<protein>
    <submittedName>
        <fullName evidence="1">Uncharacterized protein</fullName>
    </submittedName>
</protein>
<dbReference type="AlphaFoldDB" id="A0A5N5T819"/>
<proteinExistence type="predicted"/>
<evidence type="ECO:0000313" key="1">
    <source>
        <dbReference type="EMBL" id="KAB7502784.1"/>
    </source>
</evidence>
<dbReference type="Proteomes" id="UP000326759">
    <property type="component" value="Unassembled WGS sequence"/>
</dbReference>
<accession>A0A5N5T819</accession>
<evidence type="ECO:0000313" key="2">
    <source>
        <dbReference type="Proteomes" id="UP000326759"/>
    </source>
</evidence>
<sequence>MGQTEFVFDESRNSLVENDVDNVTLSPEILQSLNKTDQTTTKKDHDPLETTMVPVSCSDTLDKKFCTTEQPFADDKNLDIKPYRHPRNVKRTSVLTAQNKISFWMSHKSDKYLTELAFLNPFSYDKLYMIHLGIYIATFYNYGDHVVQQDRLVKVNGFNVTCWSHATLANFFLHLPHNDQNRFDDENKMTKFTITLEFLRKRERISVGSTSVNPVTVTYLNRTSCSLLKLGSSTNRYIKIEEVNVDQSRWTSSGRTVLRVTEGERLLGERNAQITFHEFDISPRNEPGKIVAMEVFREGVFLHAGNSTAGTSLSLMSENESSSLRNITSSESRLFRVFSNEGNILSKIIHIQSGLYLKAENGVVSLSQSPVTNSMMFRIFQC</sequence>
<organism evidence="1 2">
    <name type="scientific">Armadillidium nasatum</name>
    <dbReference type="NCBI Taxonomy" id="96803"/>
    <lineage>
        <taxon>Eukaryota</taxon>
        <taxon>Metazoa</taxon>
        <taxon>Ecdysozoa</taxon>
        <taxon>Arthropoda</taxon>
        <taxon>Crustacea</taxon>
        <taxon>Multicrustacea</taxon>
        <taxon>Malacostraca</taxon>
        <taxon>Eumalacostraca</taxon>
        <taxon>Peracarida</taxon>
        <taxon>Isopoda</taxon>
        <taxon>Oniscidea</taxon>
        <taxon>Crinocheta</taxon>
        <taxon>Armadillidiidae</taxon>
        <taxon>Armadillidium</taxon>
    </lineage>
</organism>
<dbReference type="EMBL" id="SEYY01006750">
    <property type="protein sequence ID" value="KAB7502784.1"/>
    <property type="molecule type" value="Genomic_DNA"/>
</dbReference>
<gene>
    <name evidence="1" type="ORF">Anas_05996</name>
</gene>
<name>A0A5N5T819_9CRUS</name>
<reference evidence="1 2" key="1">
    <citation type="journal article" date="2019" name="PLoS Biol.">
        <title>Sex chromosomes control vertical transmission of feminizing Wolbachia symbionts in an isopod.</title>
        <authorList>
            <person name="Becking T."/>
            <person name="Chebbi M.A."/>
            <person name="Giraud I."/>
            <person name="Moumen B."/>
            <person name="Laverre T."/>
            <person name="Caubet Y."/>
            <person name="Peccoud J."/>
            <person name="Gilbert C."/>
            <person name="Cordaux R."/>
        </authorList>
    </citation>
    <scope>NUCLEOTIDE SEQUENCE [LARGE SCALE GENOMIC DNA]</scope>
    <source>
        <strain evidence="1">ANa2</strain>
        <tissue evidence="1">Whole body excluding digestive tract and cuticle</tissue>
    </source>
</reference>
<dbReference type="OrthoDB" id="10338107at2759"/>